<gene>
    <name evidence="1" type="ORF">MA20_05110</name>
</gene>
<dbReference type="Pfam" id="PF22014">
    <property type="entry name" value="DUF6932"/>
    <property type="match status" value="1"/>
</dbReference>
<evidence type="ECO:0000313" key="2">
    <source>
        <dbReference type="Proteomes" id="UP000030377"/>
    </source>
</evidence>
<dbReference type="Proteomes" id="UP000030377">
    <property type="component" value="Unassembled WGS sequence"/>
</dbReference>
<proteinExistence type="predicted"/>
<sequence>MTELVTALGTTPWRENLLFGLLEYRRLLARHGYTDGLQFIDGSFVENVEVRESRDPGDVDVFSFLTRPATYQQDPNLWATTGFPAWTGELMDRDKNKARFLLDTYGIAVDQHGRLTLIGETIYWYSLFSHRRVTREWKGFVTVPLNPSDDAAARAMIV</sequence>
<accession>A0A0A3Y2C6</accession>
<reference evidence="1 2" key="1">
    <citation type="submission" date="2014-09" db="EMBL/GenBank/DDBJ databases">
        <title>Draft genome of Bradyrhizobium japonicum Is-34.</title>
        <authorList>
            <person name="Tsurumaru H."/>
            <person name="Yamakawa T."/>
            <person name="Hashimoto S."/>
            <person name="Okizaki K."/>
            <person name="Kanesaki Y."/>
            <person name="Yoshikawa H."/>
            <person name="Yajima S."/>
        </authorList>
    </citation>
    <scope>NUCLEOTIDE SEQUENCE [LARGE SCALE GENOMIC DNA]</scope>
    <source>
        <strain evidence="1 2">Is-34</strain>
    </source>
</reference>
<name>A0A0A3Y2C6_BRAJP</name>
<dbReference type="EMBL" id="JRPN01000003">
    <property type="protein sequence ID" value="KGT80805.1"/>
    <property type="molecule type" value="Genomic_DNA"/>
</dbReference>
<protein>
    <submittedName>
        <fullName evidence="1">Uncharacterized protein</fullName>
    </submittedName>
</protein>
<organism evidence="1 2">
    <name type="scientific">Bradyrhizobium japonicum</name>
    <dbReference type="NCBI Taxonomy" id="375"/>
    <lineage>
        <taxon>Bacteria</taxon>
        <taxon>Pseudomonadati</taxon>
        <taxon>Pseudomonadota</taxon>
        <taxon>Alphaproteobacteria</taxon>
        <taxon>Hyphomicrobiales</taxon>
        <taxon>Nitrobacteraceae</taxon>
        <taxon>Bradyrhizobium</taxon>
    </lineage>
</organism>
<comment type="caution">
    <text evidence="1">The sequence shown here is derived from an EMBL/GenBank/DDBJ whole genome shotgun (WGS) entry which is preliminary data.</text>
</comment>
<evidence type="ECO:0000313" key="1">
    <source>
        <dbReference type="EMBL" id="KGT80805.1"/>
    </source>
</evidence>
<dbReference type="AlphaFoldDB" id="A0A0A3Y2C6"/>
<dbReference type="InterPro" id="IPR053860">
    <property type="entry name" value="DUF6932"/>
</dbReference>